<keyword evidence="2" id="KW-0808">Transferase</keyword>
<dbReference type="SUPFAM" id="SSF56672">
    <property type="entry name" value="DNA/RNA polymerases"/>
    <property type="match status" value="1"/>
</dbReference>
<sequence length="869" mass="99314">MEIALIRANVEEDREATMARFLNGLNRDIANVVELQHYVELEDMVHMAIKVERQLKRKGTRSFQNPGSSTSWKSNWRKDEGAVFKVQNRTTKKERGSSQCHIASQCPNKRTMIARVDGEVETESESDADQMPLLEDACDDDVEYPVEGESLVARHALSAQVKEDDMEQQRENIFHTRCHINNKEYEDVFPNDVPSGLPPIRGIEHQIDFVPGATIPNRPAYRSNPEETKELQRQVEELLAKGHVRESMSPCAVPVLLVPKKDGTWRMCVDCRAINNITVKYRHPIPRLDDMLDELHGSCIFTKIDLKSGYHQIRMKEGDEWKTAFKTKYGLYEWLVMPFGLTNAPSTFMSAKGIAVDEEKVKAIKEWPTPKSITEVRSFHGLASFYRRFVKDFSTLAAPLTEIVKKSVGFKWGSEQDRAFIEIKERLCGAPLLALPDFSKTFEIECDASGIGIGAVLMQEKRPIAYFSEKLNGAALNYPTYDKELYALVRALETWQHYLWPKEFVIHTDHESLKHLKGQACEKAAFGKFYRLDGYLFRENRLCVPNSSMRELLVREAHGGGLMGHFGAKSRVLPHGLYTPLPVPSAPWVDISMDFVLGLPRSRKGRDSIFVVVDRFSKMAHFISCHKTDDATHIADLFFREIVRLHGVPRSIVSDRDVKFLSYFWKVLWGKLGTKLLFSTTCHPPNRWTNRVNERTSLDGQKKAEMVKKLHESVRQHIEKKNEQYANKANKGRRQVIFEPGDWVWVHMRKERFPARRRSKLHPRGDGPFQVLERINDNAYKLDLPGDDSRSNPFEERGNDENQQAPLKDPLHVPVGPITRARSKKIKEALNGLIQDIWADSTTGHSKLGPKEDEGVINLIQATDGADHA</sequence>
<keyword evidence="3" id="KW-0548">Nucleotidyltransferase</keyword>
<dbReference type="Pfam" id="PF17919">
    <property type="entry name" value="RT_RNaseH_2"/>
    <property type="match status" value="1"/>
</dbReference>
<evidence type="ECO:0000259" key="9">
    <source>
        <dbReference type="PROSITE" id="PS50994"/>
    </source>
</evidence>
<dbReference type="Gene3D" id="3.30.420.10">
    <property type="entry name" value="Ribonuclease H-like superfamily/Ribonuclease H"/>
    <property type="match status" value="1"/>
</dbReference>
<dbReference type="Pfam" id="PF24626">
    <property type="entry name" value="SH3_Tf2-1"/>
    <property type="match status" value="1"/>
</dbReference>
<dbReference type="InterPro" id="IPR043502">
    <property type="entry name" value="DNA/RNA_pol_sf"/>
</dbReference>
<dbReference type="GO" id="GO:0015074">
    <property type="term" value="P:DNA integration"/>
    <property type="evidence" value="ECO:0007669"/>
    <property type="project" value="InterPro"/>
</dbReference>
<evidence type="ECO:0000256" key="5">
    <source>
        <dbReference type="ARBA" id="ARBA00022759"/>
    </source>
</evidence>
<dbReference type="EMBL" id="OIVN01001382">
    <property type="protein sequence ID" value="SPC93329.1"/>
    <property type="molecule type" value="Genomic_DNA"/>
</dbReference>
<feature type="compositionally biased region" description="Basic and acidic residues" evidence="8">
    <location>
        <begin position="787"/>
        <end position="800"/>
    </location>
</feature>
<dbReference type="GO" id="GO:0003964">
    <property type="term" value="F:RNA-directed DNA polymerase activity"/>
    <property type="evidence" value="ECO:0007669"/>
    <property type="project" value="UniProtKB-KW"/>
</dbReference>
<dbReference type="InterPro" id="IPR041577">
    <property type="entry name" value="RT_RNaseH_2"/>
</dbReference>
<keyword evidence="5" id="KW-0255">Endonuclease</keyword>
<dbReference type="FunFam" id="3.10.10.10:FF:000007">
    <property type="entry name" value="Retrovirus-related Pol polyprotein from transposon 17.6-like Protein"/>
    <property type="match status" value="1"/>
</dbReference>
<feature type="domain" description="Integrase catalytic" evidence="9">
    <location>
        <begin position="583"/>
        <end position="762"/>
    </location>
</feature>
<dbReference type="GO" id="GO:0008233">
    <property type="term" value="F:peptidase activity"/>
    <property type="evidence" value="ECO:0007669"/>
    <property type="project" value="UniProtKB-KW"/>
</dbReference>
<dbReference type="CDD" id="cd09274">
    <property type="entry name" value="RNase_HI_RT_Ty3"/>
    <property type="match status" value="1"/>
</dbReference>
<dbReference type="PANTHER" id="PTHR35046">
    <property type="entry name" value="ZINC KNUCKLE (CCHC-TYPE) FAMILY PROTEIN"/>
    <property type="match status" value="1"/>
</dbReference>
<evidence type="ECO:0000256" key="7">
    <source>
        <dbReference type="ARBA" id="ARBA00022918"/>
    </source>
</evidence>
<keyword evidence="1" id="KW-0645">Protease</keyword>
<evidence type="ECO:0000313" key="10">
    <source>
        <dbReference type="EMBL" id="SPC93329.1"/>
    </source>
</evidence>
<evidence type="ECO:0000256" key="1">
    <source>
        <dbReference type="ARBA" id="ARBA00022670"/>
    </source>
</evidence>
<dbReference type="InterPro" id="IPR056924">
    <property type="entry name" value="SH3_Tf2-1"/>
</dbReference>
<feature type="region of interest" description="Disordered" evidence="8">
    <location>
        <begin position="781"/>
        <end position="815"/>
    </location>
</feature>
<keyword evidence="4" id="KW-0540">Nuclease</keyword>
<dbReference type="GO" id="GO:0004519">
    <property type="term" value="F:endonuclease activity"/>
    <property type="evidence" value="ECO:0007669"/>
    <property type="project" value="UniProtKB-KW"/>
</dbReference>
<dbReference type="Gene3D" id="3.10.10.10">
    <property type="entry name" value="HIV Type 1 Reverse Transcriptase, subunit A, domain 1"/>
    <property type="match status" value="1"/>
</dbReference>
<evidence type="ECO:0000256" key="2">
    <source>
        <dbReference type="ARBA" id="ARBA00022679"/>
    </source>
</evidence>
<dbReference type="InterPro" id="IPR001584">
    <property type="entry name" value="Integrase_cat-core"/>
</dbReference>
<protein>
    <recommendedName>
        <fullName evidence="9">Integrase catalytic domain-containing protein</fullName>
    </recommendedName>
</protein>
<dbReference type="Pfam" id="PF00078">
    <property type="entry name" value="RVT_1"/>
    <property type="match status" value="1"/>
</dbReference>
<dbReference type="AlphaFoldDB" id="A0A2N9G204"/>
<evidence type="ECO:0000256" key="8">
    <source>
        <dbReference type="SAM" id="MobiDB-lite"/>
    </source>
</evidence>
<dbReference type="CDD" id="cd01647">
    <property type="entry name" value="RT_LTR"/>
    <property type="match status" value="1"/>
</dbReference>
<evidence type="ECO:0000256" key="4">
    <source>
        <dbReference type="ARBA" id="ARBA00022722"/>
    </source>
</evidence>
<dbReference type="InterPro" id="IPR012337">
    <property type="entry name" value="RNaseH-like_sf"/>
</dbReference>
<dbReference type="PROSITE" id="PS50994">
    <property type="entry name" value="INTEGRASE"/>
    <property type="match status" value="1"/>
</dbReference>
<dbReference type="Gene3D" id="3.10.20.370">
    <property type="match status" value="1"/>
</dbReference>
<dbReference type="Gene3D" id="3.30.70.270">
    <property type="match status" value="2"/>
</dbReference>
<gene>
    <name evidence="10" type="ORF">FSB_LOCUS21211</name>
</gene>
<dbReference type="InterPro" id="IPR000477">
    <property type="entry name" value="RT_dom"/>
</dbReference>
<reference evidence="10" key="1">
    <citation type="submission" date="2018-02" db="EMBL/GenBank/DDBJ databases">
        <authorList>
            <person name="Cohen D.B."/>
            <person name="Kent A.D."/>
        </authorList>
    </citation>
    <scope>NUCLEOTIDE SEQUENCE</scope>
</reference>
<evidence type="ECO:0000256" key="6">
    <source>
        <dbReference type="ARBA" id="ARBA00022801"/>
    </source>
</evidence>
<dbReference type="GO" id="GO:0003676">
    <property type="term" value="F:nucleic acid binding"/>
    <property type="evidence" value="ECO:0007669"/>
    <property type="project" value="InterPro"/>
</dbReference>
<dbReference type="GO" id="GO:0006508">
    <property type="term" value="P:proteolysis"/>
    <property type="evidence" value="ECO:0007669"/>
    <property type="project" value="UniProtKB-KW"/>
</dbReference>
<dbReference type="FunFam" id="3.30.70.270:FF:000020">
    <property type="entry name" value="Transposon Tf2-6 polyprotein-like Protein"/>
    <property type="match status" value="1"/>
</dbReference>
<dbReference type="InterPro" id="IPR043128">
    <property type="entry name" value="Rev_trsase/Diguanyl_cyclase"/>
</dbReference>
<dbReference type="SUPFAM" id="SSF53098">
    <property type="entry name" value="Ribonuclease H-like"/>
    <property type="match status" value="1"/>
</dbReference>
<keyword evidence="7" id="KW-0695">RNA-directed DNA polymerase</keyword>
<keyword evidence="6" id="KW-0378">Hydrolase</keyword>
<accession>A0A2N9G204</accession>
<dbReference type="PANTHER" id="PTHR35046:SF9">
    <property type="entry name" value="RNA-DIRECTED DNA POLYMERASE"/>
    <property type="match status" value="1"/>
</dbReference>
<evidence type="ECO:0000256" key="3">
    <source>
        <dbReference type="ARBA" id="ARBA00022695"/>
    </source>
</evidence>
<organism evidence="10">
    <name type="scientific">Fagus sylvatica</name>
    <name type="common">Beechnut</name>
    <dbReference type="NCBI Taxonomy" id="28930"/>
    <lineage>
        <taxon>Eukaryota</taxon>
        <taxon>Viridiplantae</taxon>
        <taxon>Streptophyta</taxon>
        <taxon>Embryophyta</taxon>
        <taxon>Tracheophyta</taxon>
        <taxon>Spermatophyta</taxon>
        <taxon>Magnoliopsida</taxon>
        <taxon>eudicotyledons</taxon>
        <taxon>Gunneridae</taxon>
        <taxon>Pentapetalae</taxon>
        <taxon>rosids</taxon>
        <taxon>fabids</taxon>
        <taxon>Fagales</taxon>
        <taxon>Fagaceae</taxon>
        <taxon>Fagus</taxon>
    </lineage>
</organism>
<dbReference type="InterPro" id="IPR036397">
    <property type="entry name" value="RNaseH_sf"/>
</dbReference>
<name>A0A2N9G204_FAGSY</name>
<proteinExistence type="predicted"/>